<evidence type="ECO:0000256" key="3">
    <source>
        <dbReference type="ARBA" id="ARBA00022676"/>
    </source>
</evidence>
<keyword evidence="3 10" id="KW-0328">Glycosyltransferase</keyword>
<evidence type="ECO:0000256" key="7">
    <source>
        <dbReference type="ARBA" id="ARBA00023136"/>
    </source>
</evidence>
<keyword evidence="2 10" id="KW-0132">Cell division</keyword>
<evidence type="ECO:0000256" key="5">
    <source>
        <dbReference type="ARBA" id="ARBA00022960"/>
    </source>
</evidence>
<evidence type="ECO:0000256" key="9">
    <source>
        <dbReference type="ARBA" id="ARBA00023316"/>
    </source>
</evidence>
<evidence type="ECO:0000313" key="14">
    <source>
        <dbReference type="Proteomes" id="UP000568380"/>
    </source>
</evidence>
<evidence type="ECO:0000256" key="4">
    <source>
        <dbReference type="ARBA" id="ARBA00022679"/>
    </source>
</evidence>
<dbReference type="EMBL" id="JACHIN010000003">
    <property type="protein sequence ID" value="MBB5077108.1"/>
    <property type="molecule type" value="Genomic_DNA"/>
</dbReference>
<comment type="subcellular location">
    <subcellularLocation>
        <location evidence="10">Cell membrane</location>
        <topology evidence="10">Peripheral membrane protein</topology>
        <orientation evidence="10">Cytoplasmic side</orientation>
    </subcellularLocation>
</comment>
<dbReference type="GO" id="GO:0050511">
    <property type="term" value="F:undecaprenyldiphospho-muramoylpentapeptide beta-N-acetylglucosaminyltransferase activity"/>
    <property type="evidence" value="ECO:0007669"/>
    <property type="project" value="UniProtKB-UniRule"/>
</dbReference>
<dbReference type="CDD" id="cd03785">
    <property type="entry name" value="GT28_MurG"/>
    <property type="match status" value="1"/>
</dbReference>
<keyword evidence="9 10" id="KW-0961">Cell wall biogenesis/degradation</keyword>
<dbReference type="AlphaFoldDB" id="A0A7W8EF62"/>
<comment type="caution">
    <text evidence="13">The sequence shown here is derived from an EMBL/GenBank/DDBJ whole genome shotgun (WGS) entry which is preliminary data.</text>
</comment>
<feature type="domain" description="Glycosyl transferase family 28 C-terminal" evidence="12">
    <location>
        <begin position="188"/>
        <end position="346"/>
    </location>
</feature>
<organism evidence="13 14">
    <name type="scientific">Nonomuraea endophytica</name>
    <dbReference type="NCBI Taxonomy" id="714136"/>
    <lineage>
        <taxon>Bacteria</taxon>
        <taxon>Bacillati</taxon>
        <taxon>Actinomycetota</taxon>
        <taxon>Actinomycetes</taxon>
        <taxon>Streptosporangiales</taxon>
        <taxon>Streptosporangiaceae</taxon>
        <taxon>Nonomuraea</taxon>
    </lineage>
</organism>
<dbReference type="PANTHER" id="PTHR21015:SF22">
    <property type="entry name" value="GLYCOSYLTRANSFERASE"/>
    <property type="match status" value="1"/>
</dbReference>
<evidence type="ECO:0000259" key="11">
    <source>
        <dbReference type="Pfam" id="PF03033"/>
    </source>
</evidence>
<accession>A0A7W8EF62</accession>
<feature type="binding site" evidence="10">
    <location>
        <position position="290"/>
    </location>
    <ligand>
        <name>UDP-N-acetyl-alpha-D-glucosamine</name>
        <dbReference type="ChEBI" id="CHEBI:57705"/>
    </ligand>
</feature>
<dbReference type="RefSeq" id="WP_184960708.1">
    <property type="nucleotide sequence ID" value="NZ_JACHIN010000003.1"/>
</dbReference>
<dbReference type="Pfam" id="PF03033">
    <property type="entry name" value="Glyco_transf_28"/>
    <property type="match status" value="1"/>
</dbReference>
<feature type="binding site" evidence="10">
    <location>
        <position position="161"/>
    </location>
    <ligand>
        <name>UDP-N-acetyl-alpha-D-glucosamine</name>
        <dbReference type="ChEBI" id="CHEBI:57705"/>
    </ligand>
</feature>
<feature type="binding site" evidence="10">
    <location>
        <position position="195"/>
    </location>
    <ligand>
        <name>UDP-N-acetyl-alpha-D-glucosamine</name>
        <dbReference type="ChEBI" id="CHEBI:57705"/>
    </ligand>
</feature>
<evidence type="ECO:0000256" key="10">
    <source>
        <dbReference type="HAMAP-Rule" id="MF_00033"/>
    </source>
</evidence>
<dbReference type="Proteomes" id="UP000568380">
    <property type="component" value="Unassembled WGS sequence"/>
</dbReference>
<keyword evidence="1 10" id="KW-1003">Cell membrane</keyword>
<dbReference type="GO" id="GO:0008360">
    <property type="term" value="P:regulation of cell shape"/>
    <property type="evidence" value="ECO:0007669"/>
    <property type="project" value="UniProtKB-KW"/>
</dbReference>
<evidence type="ECO:0000256" key="6">
    <source>
        <dbReference type="ARBA" id="ARBA00022984"/>
    </source>
</evidence>
<keyword evidence="8 10" id="KW-0131">Cell cycle</keyword>
<dbReference type="InterPro" id="IPR007235">
    <property type="entry name" value="Glyco_trans_28_C"/>
</dbReference>
<dbReference type="InterPro" id="IPR006009">
    <property type="entry name" value="GlcNAc_MurG"/>
</dbReference>
<dbReference type="GO" id="GO:0051301">
    <property type="term" value="P:cell division"/>
    <property type="evidence" value="ECO:0007669"/>
    <property type="project" value="UniProtKB-KW"/>
</dbReference>
<dbReference type="GO" id="GO:0005975">
    <property type="term" value="P:carbohydrate metabolic process"/>
    <property type="evidence" value="ECO:0007669"/>
    <property type="project" value="InterPro"/>
</dbReference>
<comment type="pathway">
    <text evidence="10">Cell wall biogenesis; peptidoglycan biosynthesis.</text>
</comment>
<dbReference type="HAMAP" id="MF_00033">
    <property type="entry name" value="MurG"/>
    <property type="match status" value="1"/>
</dbReference>
<keyword evidence="4 10" id="KW-0808">Transferase</keyword>
<dbReference type="InterPro" id="IPR004276">
    <property type="entry name" value="GlycoTrans_28_N"/>
</dbReference>
<evidence type="ECO:0000256" key="2">
    <source>
        <dbReference type="ARBA" id="ARBA00022618"/>
    </source>
</evidence>
<comment type="catalytic activity">
    <reaction evidence="10">
        <text>di-trans,octa-cis-undecaprenyl diphospho-N-acetyl-alpha-D-muramoyl-L-alanyl-D-glutamyl-meso-2,6-diaminopimeloyl-D-alanyl-D-alanine + UDP-N-acetyl-alpha-D-glucosamine = di-trans,octa-cis-undecaprenyl diphospho-[N-acetyl-alpha-D-glucosaminyl-(1-&gt;4)]-N-acetyl-alpha-D-muramoyl-L-alanyl-D-glutamyl-meso-2,6-diaminopimeloyl-D-alanyl-D-alanine + UDP + H(+)</text>
        <dbReference type="Rhea" id="RHEA:31227"/>
        <dbReference type="ChEBI" id="CHEBI:15378"/>
        <dbReference type="ChEBI" id="CHEBI:57705"/>
        <dbReference type="ChEBI" id="CHEBI:58223"/>
        <dbReference type="ChEBI" id="CHEBI:61387"/>
        <dbReference type="ChEBI" id="CHEBI:61388"/>
        <dbReference type="EC" id="2.4.1.227"/>
    </reaction>
</comment>
<evidence type="ECO:0000313" key="13">
    <source>
        <dbReference type="EMBL" id="MBB5077108.1"/>
    </source>
</evidence>
<dbReference type="GO" id="GO:0009252">
    <property type="term" value="P:peptidoglycan biosynthetic process"/>
    <property type="evidence" value="ECO:0007669"/>
    <property type="project" value="UniProtKB-UniRule"/>
</dbReference>
<gene>
    <name evidence="10" type="primary">murG</name>
    <name evidence="13" type="ORF">HNR40_002581</name>
</gene>
<protein>
    <recommendedName>
        <fullName evidence="10">UDP-N-acetylglucosamine--N-acetylmuramyl-(pentapeptide) pyrophosphoryl-undecaprenol N-acetylglucosamine transferase</fullName>
        <ecNumber evidence="10">2.4.1.227</ecNumber>
    </recommendedName>
    <alternativeName>
        <fullName evidence="10">Undecaprenyl-PP-MurNAc-pentapeptide-UDPGlcNAc GlcNAc transferase</fullName>
    </alternativeName>
</protein>
<comment type="similarity">
    <text evidence="10">Belongs to the glycosyltransferase 28 family. MurG subfamily.</text>
</comment>
<feature type="binding site" evidence="10">
    <location>
        <position position="124"/>
    </location>
    <ligand>
        <name>UDP-N-acetyl-alpha-D-glucosamine</name>
        <dbReference type="ChEBI" id="CHEBI:57705"/>
    </ligand>
</feature>
<dbReference type="Gene3D" id="3.40.50.2000">
    <property type="entry name" value="Glycogen Phosphorylase B"/>
    <property type="match status" value="2"/>
</dbReference>
<dbReference type="SUPFAM" id="SSF53756">
    <property type="entry name" value="UDP-Glycosyltransferase/glycogen phosphorylase"/>
    <property type="match status" value="1"/>
</dbReference>
<keyword evidence="5 10" id="KW-0133">Cell shape</keyword>
<feature type="binding site" evidence="10">
    <location>
        <begin position="10"/>
        <end position="12"/>
    </location>
    <ligand>
        <name>UDP-N-acetyl-alpha-D-glucosamine</name>
        <dbReference type="ChEBI" id="CHEBI:57705"/>
    </ligand>
</feature>
<dbReference type="GO" id="GO:0005886">
    <property type="term" value="C:plasma membrane"/>
    <property type="evidence" value="ECO:0007669"/>
    <property type="project" value="UniProtKB-SubCell"/>
</dbReference>
<feature type="domain" description="Glycosyltransferase family 28 N-terminal" evidence="11">
    <location>
        <begin position="3"/>
        <end position="142"/>
    </location>
</feature>
<name>A0A7W8EF62_9ACTN</name>
<dbReference type="NCBIfam" id="TIGR01133">
    <property type="entry name" value="murG"/>
    <property type="match status" value="1"/>
</dbReference>
<dbReference type="GO" id="GO:0071555">
    <property type="term" value="P:cell wall organization"/>
    <property type="evidence" value="ECO:0007669"/>
    <property type="project" value="UniProtKB-KW"/>
</dbReference>
<evidence type="ECO:0000256" key="1">
    <source>
        <dbReference type="ARBA" id="ARBA00022475"/>
    </source>
</evidence>
<comment type="caution">
    <text evidence="10">Lacks conserved residue(s) required for the propagation of feature annotation.</text>
</comment>
<comment type="function">
    <text evidence="10">Cell wall formation. Catalyzes the transfer of a GlcNAc subunit on undecaprenyl-pyrophosphoryl-MurNAc-pentapeptide (lipid intermediate I) to form undecaprenyl-pyrophosphoryl-MurNAc-(pentapeptide)GlcNAc (lipid intermediate II).</text>
</comment>
<dbReference type="UniPathway" id="UPA00219"/>
<dbReference type="EC" id="2.4.1.227" evidence="10"/>
<sequence length="358" mass="37627">MRVVLAGGGTAGHIEPALALADTLRGLDPGIGITCMGTDRGLETRLVPARGYELELVPAVPLPRAITPQLLTMPGRLAGAVNAAAAVLDRVRADVLVGFGGYVATPAYLAAKRRGVPIVVHEANPRPGLANRLGAKLTDHVFTGHPDCVLAKAEYIGTPLRREIVQLDRLSMGDKARSWFGLQTDRPTLLVFGGSQGARSINQAALAAAPALRSAGVQVLHVVGPKNTVEREPPPGDPQYVLLPYLDRMDLAYAAADLALCRSGALTCAELTAVGLPAAYVPLPHGNGEQRINAERIAGGGGGLLIDDADLSPDWIIQNVLPILRDPERVAVMSEAAVRLGRKDADTTLARKVLEIAQ</sequence>
<dbReference type="PANTHER" id="PTHR21015">
    <property type="entry name" value="UDP-N-ACETYLGLUCOSAMINE--N-ACETYLMURAMYL-(PENTAPEPTIDE) PYROPHOSPHORYL-UNDECAPRENOL N-ACETYLGLUCOSAMINE TRANSFERASE 1"/>
    <property type="match status" value="1"/>
</dbReference>
<proteinExistence type="inferred from homology"/>
<dbReference type="Pfam" id="PF04101">
    <property type="entry name" value="Glyco_tran_28_C"/>
    <property type="match status" value="1"/>
</dbReference>
<keyword evidence="7 10" id="KW-0472">Membrane</keyword>
<evidence type="ECO:0000259" key="12">
    <source>
        <dbReference type="Pfam" id="PF04101"/>
    </source>
</evidence>
<reference evidence="13 14" key="1">
    <citation type="submission" date="2020-08" db="EMBL/GenBank/DDBJ databases">
        <title>Genomic Encyclopedia of Type Strains, Phase IV (KMG-IV): sequencing the most valuable type-strain genomes for metagenomic binning, comparative biology and taxonomic classification.</title>
        <authorList>
            <person name="Goeker M."/>
        </authorList>
    </citation>
    <scope>NUCLEOTIDE SEQUENCE [LARGE SCALE GENOMIC DNA]</scope>
    <source>
        <strain evidence="13 14">DSM 45385</strain>
    </source>
</reference>
<keyword evidence="14" id="KW-1185">Reference proteome</keyword>
<keyword evidence="6 10" id="KW-0573">Peptidoglycan synthesis</keyword>
<evidence type="ECO:0000256" key="8">
    <source>
        <dbReference type="ARBA" id="ARBA00023306"/>
    </source>
</evidence>